<evidence type="ECO:0008006" key="5">
    <source>
        <dbReference type="Google" id="ProtNLM"/>
    </source>
</evidence>
<dbReference type="AlphaFoldDB" id="A0AAW3T6M6"/>
<evidence type="ECO:0000313" key="1">
    <source>
        <dbReference type="EMBL" id="MBA8990375.1"/>
    </source>
</evidence>
<evidence type="ECO:0000313" key="3">
    <source>
        <dbReference type="Proteomes" id="UP000573001"/>
    </source>
</evidence>
<organism evidence="1 4">
    <name type="scientific">Curtobacterium pusillum</name>
    <dbReference type="NCBI Taxonomy" id="69373"/>
    <lineage>
        <taxon>Bacteria</taxon>
        <taxon>Bacillati</taxon>
        <taxon>Actinomycetota</taxon>
        <taxon>Actinomycetes</taxon>
        <taxon>Micrococcales</taxon>
        <taxon>Microbacteriaceae</taxon>
        <taxon>Curtobacterium</taxon>
    </lineage>
</organism>
<dbReference type="EMBL" id="JABMCE010000059">
    <property type="protein sequence ID" value="NUU13102.1"/>
    <property type="molecule type" value="Genomic_DNA"/>
</dbReference>
<gene>
    <name evidence="1" type="ORF">FHW23_001621</name>
    <name evidence="2" type="ORF">HP507_04530</name>
</gene>
<dbReference type="Proteomes" id="UP000573001">
    <property type="component" value="Unassembled WGS sequence"/>
</dbReference>
<dbReference type="RefSeq" id="WP_175350651.1">
    <property type="nucleotide sequence ID" value="NZ_BAAAWQ010000001.1"/>
</dbReference>
<name>A0AAW3T6M6_9MICO</name>
<keyword evidence="3" id="KW-1185">Reference proteome</keyword>
<evidence type="ECO:0000313" key="2">
    <source>
        <dbReference type="EMBL" id="NUU13102.1"/>
    </source>
</evidence>
<protein>
    <recommendedName>
        <fullName evidence="5">NusG-like N-terminal domain-containing protein</fullName>
    </recommendedName>
</protein>
<reference evidence="1 4" key="2">
    <citation type="submission" date="2020-07" db="EMBL/GenBank/DDBJ databases">
        <title>Above-ground endophytic microbial communities from plants in different locations in the United States.</title>
        <authorList>
            <person name="Frank C."/>
        </authorList>
    </citation>
    <scope>NUCLEOTIDE SEQUENCE [LARGE SCALE GENOMIC DNA]</scope>
    <source>
        <strain evidence="1 4">WPL5_2</strain>
    </source>
</reference>
<reference evidence="2 3" key="1">
    <citation type="submission" date="2020-05" db="EMBL/GenBank/DDBJ databases">
        <title>Genome Sequencing of Type Strains.</title>
        <authorList>
            <person name="Lemaire J.F."/>
            <person name="Inderbitzin P."/>
            <person name="Gregorio O.A."/>
            <person name="Collins S.B."/>
            <person name="Wespe N."/>
            <person name="Knight-Connoni V."/>
        </authorList>
    </citation>
    <scope>NUCLEOTIDE SEQUENCE [LARGE SCALE GENOMIC DNA]</scope>
    <source>
        <strain evidence="2 3">ATCC 19096</strain>
    </source>
</reference>
<proteinExistence type="predicted"/>
<comment type="caution">
    <text evidence="1">The sequence shown here is derived from an EMBL/GenBank/DDBJ whole genome shotgun (WGS) entry which is preliminary data.</text>
</comment>
<evidence type="ECO:0000313" key="4">
    <source>
        <dbReference type="Proteomes" id="UP000590225"/>
    </source>
</evidence>
<sequence length="76" mass="8865">MIEPVDERTWYVKRDAESSPEAIIDRFGGGYRLRRFSLTESRRTPYGVFMGVELAETAWWRLRDRPQNGSRRGAAS</sequence>
<dbReference type="Proteomes" id="UP000590225">
    <property type="component" value="Unassembled WGS sequence"/>
</dbReference>
<accession>A0AAW3T6M6</accession>
<dbReference type="EMBL" id="JACGXP010000002">
    <property type="protein sequence ID" value="MBA8990375.1"/>
    <property type="molecule type" value="Genomic_DNA"/>
</dbReference>